<dbReference type="STRING" id="131310.A0A0N4ZMZ9"/>
<name>A0A0N4ZMZ9_PARTI</name>
<dbReference type="AlphaFoldDB" id="A0A0N4ZMZ9"/>
<feature type="transmembrane region" description="Helical" evidence="6">
    <location>
        <begin position="6"/>
        <end position="23"/>
    </location>
</feature>
<evidence type="ECO:0000313" key="8">
    <source>
        <dbReference type="Proteomes" id="UP000038045"/>
    </source>
</evidence>
<dbReference type="InterPro" id="IPR001507">
    <property type="entry name" value="ZP_dom"/>
</dbReference>
<keyword evidence="6" id="KW-0812">Transmembrane</keyword>
<dbReference type="GO" id="GO:0016757">
    <property type="term" value="F:glycosyltransferase activity"/>
    <property type="evidence" value="ECO:0007669"/>
    <property type="project" value="UniProtKB-KW"/>
</dbReference>
<dbReference type="InterPro" id="IPR057475">
    <property type="entry name" value="CUT_C"/>
</dbReference>
<feature type="transmembrane region" description="Helical" evidence="6">
    <location>
        <begin position="506"/>
        <end position="533"/>
    </location>
</feature>
<keyword evidence="3" id="KW-0808">Transferase</keyword>
<evidence type="ECO:0000256" key="1">
    <source>
        <dbReference type="ARBA" id="ARBA00004606"/>
    </source>
</evidence>
<keyword evidence="2" id="KW-0328">Glycosyltransferase</keyword>
<dbReference type="GO" id="GO:0016020">
    <property type="term" value="C:membrane"/>
    <property type="evidence" value="ECO:0007669"/>
    <property type="project" value="UniProtKB-SubCell"/>
</dbReference>
<dbReference type="WBParaSite" id="PTRK_0000991500.1">
    <property type="protein sequence ID" value="PTRK_0000991500.1"/>
    <property type="gene ID" value="PTRK_0000991500"/>
</dbReference>
<sequence length="1041" mass="121209">MINIYYYIFIISILIYLINSISIDNQMIGVPLIQCTDQAIVFSIKTKNVFRGNIYIKGNYGLERCKHEYFDNQDTLATFSVKIGDCGMKRVRQLQPHGINYILVFVTTFHPQFVTVIDKAYNVRCFYAQADTEVRSGVEVDSLQIENLEQASTHIPNCAYSVRMNSVDGQPVKFVRIGEQLVHRWECDNPDYGILIKNCFVSDGGTTAVQVVDGRGCPIFSPVIQGQITYSDNLKLAFVPVWAYKFPDRSQVYFKCQIQVCNIKENECLGVTPPNCPIISKQDYVPNAFINPIVDPEKVVGTFTADEVPTSINTKNILLDGGNKGIYRSGPIAAETQIPPLMKDSINKNVRSVHDVKTFKQLFVNPFKKQKLFNEKNNYTTSEDNNNKNEDDMDMIGKRKITRIRPKSEHILETLNRVKRNLSIFKKNNFINNISLQNKLVNVTADPVIVSDPEMITKDNKIMSENKLFTLANDTIKEKTISTTTLKTNLQSFISESESWCLHKTLLTFLISVIILLIIILVILTIFLSITFYRLRHGYNITKGFYNLKAIDGGDYHVPPASVKRSHKNVENDHVKKFNIKNLNNDFIYTKRLKVTKEKLLSKKMNMSTLNSKYYSPVAKRYIQPIWRHPLVSNLNCQAALDTMSIHSRSKDKEYRKLTYLPYTFSTTCDDIKRRGYYPDEPLSKEEADFPIAFVRTVYTDYLTLEMQYLISYAPQNHYCYIIDRKQNAEFHSRMFALSNCFQNIYIISDSYDMDSNGNNVNRANYECMKYLNGKDYKYLIVLNNDDMPLKTNRELVEILKIYNGSVIIDYDSTFENIANRIDFNLNWTLGHLEIFNEDDPRNLDNEILKSELVFQKGFVEIGYPKETIDYIVNKLNITKFLTQLNDMKMYASDEMSFQTLMTNEYLNIPGRIDRECVMEDNVFHDSYIGRYTKWYKENNIYYCNNNEMRHWICLMTIKNINELKSLPHLYVNKFKAETDFGGLMCWVEYVYNRTYFEEYLTINQSFYEDLPPVRYNKLKSQIEDKRKLCDLSKKKVLNIN</sequence>
<protein>
    <submittedName>
        <fullName evidence="9">ZP domain-containing protein</fullName>
    </submittedName>
</protein>
<evidence type="ECO:0000313" key="9">
    <source>
        <dbReference type="WBParaSite" id="PTRK_0000991500.1"/>
    </source>
</evidence>
<dbReference type="PANTHER" id="PTHR46671">
    <property type="entry name" value="PROTEIN CBG11221"/>
    <property type="match status" value="1"/>
</dbReference>
<dbReference type="InterPro" id="IPR056953">
    <property type="entry name" value="CUT_N"/>
</dbReference>
<dbReference type="Pfam" id="PF25301">
    <property type="entry name" value="CUT_C"/>
    <property type="match status" value="1"/>
</dbReference>
<reference evidence="9" key="1">
    <citation type="submission" date="2017-02" db="UniProtKB">
        <authorList>
            <consortium name="WormBaseParasite"/>
        </authorList>
    </citation>
    <scope>IDENTIFICATION</scope>
</reference>
<dbReference type="PANTHER" id="PTHR46671:SF7">
    <property type="entry name" value="CORE-2_I-BRANCHING ENZYME"/>
    <property type="match status" value="1"/>
</dbReference>
<evidence type="ECO:0000259" key="7">
    <source>
        <dbReference type="PROSITE" id="PS51034"/>
    </source>
</evidence>
<keyword evidence="5" id="KW-0325">Glycoprotein</keyword>
<proteinExistence type="predicted"/>
<feature type="domain" description="ZP" evidence="7">
    <location>
        <begin position="34"/>
        <end position="275"/>
    </location>
</feature>
<keyword evidence="8" id="KW-1185">Reference proteome</keyword>
<dbReference type="Pfam" id="PF25057">
    <property type="entry name" value="CUT_N"/>
    <property type="match status" value="1"/>
</dbReference>
<dbReference type="PROSITE" id="PS51034">
    <property type="entry name" value="ZP_2"/>
    <property type="match status" value="1"/>
</dbReference>
<evidence type="ECO:0000256" key="4">
    <source>
        <dbReference type="ARBA" id="ARBA00023136"/>
    </source>
</evidence>
<organism evidence="8 9">
    <name type="scientific">Parastrongyloides trichosuri</name>
    <name type="common">Possum-specific nematode worm</name>
    <dbReference type="NCBI Taxonomy" id="131310"/>
    <lineage>
        <taxon>Eukaryota</taxon>
        <taxon>Metazoa</taxon>
        <taxon>Ecdysozoa</taxon>
        <taxon>Nematoda</taxon>
        <taxon>Chromadorea</taxon>
        <taxon>Rhabditida</taxon>
        <taxon>Tylenchina</taxon>
        <taxon>Panagrolaimomorpha</taxon>
        <taxon>Strongyloidoidea</taxon>
        <taxon>Strongyloididae</taxon>
        <taxon>Parastrongyloides</taxon>
    </lineage>
</organism>
<evidence type="ECO:0000256" key="2">
    <source>
        <dbReference type="ARBA" id="ARBA00022676"/>
    </source>
</evidence>
<dbReference type="InterPro" id="IPR003406">
    <property type="entry name" value="Glyco_trans_14"/>
</dbReference>
<evidence type="ECO:0000256" key="6">
    <source>
        <dbReference type="SAM" id="Phobius"/>
    </source>
</evidence>
<dbReference type="Proteomes" id="UP000038045">
    <property type="component" value="Unplaced"/>
</dbReference>
<evidence type="ECO:0000256" key="3">
    <source>
        <dbReference type="ARBA" id="ARBA00022679"/>
    </source>
</evidence>
<accession>A0A0N4ZMZ9</accession>
<keyword evidence="6" id="KW-1133">Transmembrane helix</keyword>
<keyword evidence="4 6" id="KW-0472">Membrane</keyword>
<dbReference type="Pfam" id="PF02485">
    <property type="entry name" value="Branch"/>
    <property type="match status" value="1"/>
</dbReference>
<dbReference type="SMART" id="SM00241">
    <property type="entry name" value="ZP"/>
    <property type="match status" value="1"/>
</dbReference>
<evidence type="ECO:0000256" key="5">
    <source>
        <dbReference type="ARBA" id="ARBA00023180"/>
    </source>
</evidence>
<comment type="subcellular location">
    <subcellularLocation>
        <location evidence="1">Membrane</location>
        <topology evidence="1">Single-pass type II membrane protein</topology>
    </subcellularLocation>
</comment>